<protein>
    <recommendedName>
        <fullName evidence="2">Reverse transcriptase</fullName>
    </recommendedName>
</protein>
<comment type="caution">
    <text evidence="1">The sequence shown here is derived from an EMBL/GenBank/DDBJ whole genome shotgun (WGS) entry which is preliminary data.</text>
</comment>
<name>A0AAW2UUN2_9LAMI</name>
<reference evidence="1" key="2">
    <citation type="journal article" date="2024" name="Plant">
        <title>Genomic evolution and insights into agronomic trait innovations of Sesamum species.</title>
        <authorList>
            <person name="Miao H."/>
            <person name="Wang L."/>
            <person name="Qu L."/>
            <person name="Liu H."/>
            <person name="Sun Y."/>
            <person name="Le M."/>
            <person name="Wang Q."/>
            <person name="Wei S."/>
            <person name="Zheng Y."/>
            <person name="Lin W."/>
            <person name="Duan Y."/>
            <person name="Cao H."/>
            <person name="Xiong S."/>
            <person name="Wang X."/>
            <person name="Wei L."/>
            <person name="Li C."/>
            <person name="Ma Q."/>
            <person name="Ju M."/>
            <person name="Zhao R."/>
            <person name="Li G."/>
            <person name="Mu C."/>
            <person name="Tian Q."/>
            <person name="Mei H."/>
            <person name="Zhang T."/>
            <person name="Gao T."/>
            <person name="Zhang H."/>
        </authorList>
    </citation>
    <scope>NUCLEOTIDE SEQUENCE</scope>
    <source>
        <strain evidence="1">KEN1</strain>
    </source>
</reference>
<sequence>MIRRVGFPKRGACVIGFPEQFILWIEECVTTPSFSVCLNGSPHGFFRGARGYDRGTLCPHIFLCLLWRSSLLFYSNSLTKMADSLIIGCGELHLFQLGFADDLLLSLGQYGFGPYFQACPYGVR</sequence>
<evidence type="ECO:0008006" key="2">
    <source>
        <dbReference type="Google" id="ProtNLM"/>
    </source>
</evidence>
<proteinExistence type="predicted"/>
<evidence type="ECO:0000313" key="1">
    <source>
        <dbReference type="EMBL" id="KAL0420568.1"/>
    </source>
</evidence>
<gene>
    <name evidence="1" type="ORF">Slati_3079700</name>
</gene>
<accession>A0AAW2UUN2</accession>
<dbReference type="EMBL" id="JACGWN010000011">
    <property type="protein sequence ID" value="KAL0420568.1"/>
    <property type="molecule type" value="Genomic_DNA"/>
</dbReference>
<dbReference type="AlphaFoldDB" id="A0AAW2UUN2"/>
<reference evidence="1" key="1">
    <citation type="submission" date="2020-06" db="EMBL/GenBank/DDBJ databases">
        <authorList>
            <person name="Li T."/>
            <person name="Hu X."/>
            <person name="Zhang T."/>
            <person name="Song X."/>
            <person name="Zhang H."/>
            <person name="Dai N."/>
            <person name="Sheng W."/>
            <person name="Hou X."/>
            <person name="Wei L."/>
        </authorList>
    </citation>
    <scope>NUCLEOTIDE SEQUENCE</scope>
    <source>
        <strain evidence="1">KEN1</strain>
        <tissue evidence="1">Leaf</tissue>
    </source>
</reference>
<organism evidence="1">
    <name type="scientific">Sesamum latifolium</name>
    <dbReference type="NCBI Taxonomy" id="2727402"/>
    <lineage>
        <taxon>Eukaryota</taxon>
        <taxon>Viridiplantae</taxon>
        <taxon>Streptophyta</taxon>
        <taxon>Embryophyta</taxon>
        <taxon>Tracheophyta</taxon>
        <taxon>Spermatophyta</taxon>
        <taxon>Magnoliopsida</taxon>
        <taxon>eudicotyledons</taxon>
        <taxon>Gunneridae</taxon>
        <taxon>Pentapetalae</taxon>
        <taxon>asterids</taxon>
        <taxon>lamiids</taxon>
        <taxon>Lamiales</taxon>
        <taxon>Pedaliaceae</taxon>
        <taxon>Sesamum</taxon>
    </lineage>
</organism>